<dbReference type="InterPro" id="IPR001753">
    <property type="entry name" value="Enoyl-CoA_hydra/iso"/>
</dbReference>
<keyword evidence="3" id="KW-0413">Isomerase</keyword>
<comment type="caution">
    <text evidence="4">The sequence shown here is derived from an EMBL/GenBank/DDBJ whole genome shotgun (WGS) entry which is preliminary data.</text>
</comment>
<dbReference type="InterPro" id="IPR029045">
    <property type="entry name" value="ClpP/crotonase-like_dom_sf"/>
</dbReference>
<dbReference type="InterPro" id="IPR051053">
    <property type="entry name" value="ECH/Chromodomain_protein"/>
</dbReference>
<proteinExistence type="predicted"/>
<dbReference type="PANTHER" id="PTHR43684:SF1">
    <property type="entry name" value="ENOYL-COA DELTA ISOMERASE 2"/>
    <property type="match status" value="1"/>
</dbReference>
<dbReference type="SUPFAM" id="SSF52096">
    <property type="entry name" value="ClpP/crotonase"/>
    <property type="match status" value="1"/>
</dbReference>
<keyword evidence="2" id="KW-0576">Peroxisome</keyword>
<reference evidence="4 5" key="1">
    <citation type="submission" date="2020-08" db="EMBL/GenBank/DDBJ databases">
        <title>Genomic Encyclopedia of Type Strains, Phase IV (KMG-IV): sequencing the most valuable type-strain genomes for metagenomic binning, comparative biology and taxonomic classification.</title>
        <authorList>
            <person name="Goeker M."/>
        </authorList>
    </citation>
    <scope>NUCLEOTIDE SEQUENCE [LARGE SCALE GENOMIC DNA]</scope>
    <source>
        <strain evidence="4 5">DSM 26287</strain>
    </source>
</reference>
<dbReference type="AlphaFoldDB" id="A0A7X0NHA8"/>
<evidence type="ECO:0000256" key="3">
    <source>
        <dbReference type="ARBA" id="ARBA00023235"/>
    </source>
</evidence>
<dbReference type="Pfam" id="PF00378">
    <property type="entry name" value="ECH_1"/>
    <property type="match status" value="1"/>
</dbReference>
<sequence length="245" mass="27193">MDNLILSNEKNNVLTITLNRFDKKNALNKAMYSELCRLFNYAEQTSAIHCVLIQGNEQCFSAGNDLADFLQHDGKEEFVAFKFVKQLAAFKKPIVVAVAGPAVGIGTTLLLHSDYIIASDNSKFKLPFSQLGLCPEAGSSAILPLKLGHNKAFELMVLGDLFFAQQALEYQIINKCCKPEELLPMATQVAESIAKLPQDSVLTARRLLKQTNQAAVEQALVNEAKEFTRLLETDDCKKIMQQFFG</sequence>
<organism evidence="4 5">
    <name type="scientific">Thalassotalea piscium</name>
    <dbReference type="NCBI Taxonomy" id="1230533"/>
    <lineage>
        <taxon>Bacteria</taxon>
        <taxon>Pseudomonadati</taxon>
        <taxon>Pseudomonadota</taxon>
        <taxon>Gammaproteobacteria</taxon>
        <taxon>Alteromonadales</taxon>
        <taxon>Colwelliaceae</taxon>
        <taxon>Thalassotalea</taxon>
    </lineage>
</organism>
<dbReference type="GO" id="GO:0004165">
    <property type="term" value="F:delta(3)-delta(2)-enoyl-CoA isomerase activity"/>
    <property type="evidence" value="ECO:0007669"/>
    <property type="project" value="UniProtKB-ARBA"/>
</dbReference>
<evidence type="ECO:0000256" key="1">
    <source>
        <dbReference type="ARBA" id="ARBA00004275"/>
    </source>
</evidence>
<dbReference type="CDD" id="cd06558">
    <property type="entry name" value="crotonase-like"/>
    <property type="match status" value="1"/>
</dbReference>
<dbReference type="EMBL" id="JACHHU010000014">
    <property type="protein sequence ID" value="MBB6543460.1"/>
    <property type="molecule type" value="Genomic_DNA"/>
</dbReference>
<keyword evidence="5" id="KW-1185">Reference proteome</keyword>
<evidence type="ECO:0000313" key="5">
    <source>
        <dbReference type="Proteomes" id="UP000537141"/>
    </source>
</evidence>
<evidence type="ECO:0000313" key="4">
    <source>
        <dbReference type="EMBL" id="MBB6543460.1"/>
    </source>
</evidence>
<name>A0A7X0NHA8_9GAMM</name>
<protein>
    <submittedName>
        <fullName evidence="4">Enoyl-CoA hydratase/carnithine racemase</fullName>
    </submittedName>
</protein>
<dbReference type="RefSeq" id="WP_184424248.1">
    <property type="nucleotide sequence ID" value="NZ_AP027362.1"/>
</dbReference>
<accession>A0A7X0NHA8</accession>
<dbReference type="Gene3D" id="3.90.226.10">
    <property type="entry name" value="2-enoyl-CoA Hydratase, Chain A, domain 1"/>
    <property type="match status" value="1"/>
</dbReference>
<gene>
    <name evidence="4" type="ORF">HNQ55_001981</name>
</gene>
<dbReference type="PANTHER" id="PTHR43684">
    <property type="match status" value="1"/>
</dbReference>
<evidence type="ECO:0000256" key="2">
    <source>
        <dbReference type="ARBA" id="ARBA00023140"/>
    </source>
</evidence>
<dbReference type="Proteomes" id="UP000537141">
    <property type="component" value="Unassembled WGS sequence"/>
</dbReference>
<comment type="subcellular location">
    <subcellularLocation>
        <location evidence="1">Peroxisome</location>
    </subcellularLocation>
</comment>